<proteinExistence type="predicted"/>
<name>A0A0G3GYS2_9CORY</name>
<evidence type="ECO:0000256" key="2">
    <source>
        <dbReference type="SAM" id="Phobius"/>
    </source>
</evidence>
<feature type="transmembrane region" description="Helical" evidence="2">
    <location>
        <begin position="449"/>
        <end position="474"/>
    </location>
</feature>
<keyword evidence="2" id="KW-1133">Transmembrane helix</keyword>
<dbReference type="OrthoDB" id="4428184at2"/>
<feature type="transmembrane region" description="Helical" evidence="2">
    <location>
        <begin position="506"/>
        <end position="527"/>
    </location>
</feature>
<dbReference type="KEGG" id="cmv:CMUST_01645"/>
<dbReference type="STRING" id="571915.CMUST_01645"/>
<dbReference type="Proteomes" id="UP000035199">
    <property type="component" value="Chromosome"/>
</dbReference>
<feature type="compositionally biased region" description="Polar residues" evidence="1">
    <location>
        <begin position="101"/>
        <end position="113"/>
    </location>
</feature>
<dbReference type="EMBL" id="CP011542">
    <property type="protein sequence ID" value="AKK04678.1"/>
    <property type="molecule type" value="Genomic_DNA"/>
</dbReference>
<dbReference type="PATRIC" id="fig|571915.4.peg.345"/>
<dbReference type="RefSeq" id="WP_052844468.1">
    <property type="nucleotide sequence ID" value="NZ_CP011542.1"/>
</dbReference>
<keyword evidence="2" id="KW-0472">Membrane</keyword>
<dbReference type="AlphaFoldDB" id="A0A0G3GYS2"/>
<evidence type="ECO:0000313" key="4">
    <source>
        <dbReference type="Proteomes" id="UP000035199"/>
    </source>
</evidence>
<reference evidence="3 4" key="1">
    <citation type="journal article" date="2015" name="Genome Announc.">
        <title>Complete Genome Sequence of the Type Strain Corynebacterium mustelae DSM 45274, Isolated from Various Tissues of a Male Ferret with Lethal Sepsis.</title>
        <authorList>
            <person name="Ruckert C."/>
            <person name="Eimer J."/>
            <person name="Winkler A."/>
            <person name="Tauch A."/>
        </authorList>
    </citation>
    <scope>NUCLEOTIDE SEQUENCE [LARGE SCALE GENOMIC DNA]</scope>
    <source>
        <strain evidence="3 4">DSM 45274</strain>
    </source>
</reference>
<keyword evidence="4" id="KW-1185">Reference proteome</keyword>
<reference evidence="4" key="2">
    <citation type="submission" date="2015-05" db="EMBL/GenBank/DDBJ databases">
        <title>Complete genome sequence of Corynebacterium mustelae DSM 45274, isolated from various tissues of a male ferret with lethal sepsis.</title>
        <authorList>
            <person name="Ruckert C."/>
            <person name="Albersmeier A."/>
            <person name="Winkler A."/>
            <person name="Tauch A."/>
        </authorList>
    </citation>
    <scope>NUCLEOTIDE SEQUENCE [LARGE SCALE GENOMIC DNA]</scope>
    <source>
        <strain evidence="4">DSM 45274</strain>
    </source>
</reference>
<feature type="transmembrane region" description="Helical" evidence="2">
    <location>
        <begin position="481"/>
        <end position="500"/>
    </location>
</feature>
<sequence>MTDKQLTVAELLAKAGKEGASSNQRTRRRRSIEDGGVTVAELTGRIPKVDAKPAEAKHSNQPLDAEPVTPATASEASKTDEAGYDVSQPHGVEPTPEVASEPQTPARSTTFGGNTAADLEQTTQWSIIDNESPQDFDEPIPTSQPAQATPPATSETPVPKPTLKPVMKPAMKPAMAEPVASEPAVEEPEQESPAVTYVVVGEESEAEPEVATTGVTKPVPSSDETIVLSVVSEDDPVRLTTGSFPVVTSEQFFEAPVADLAKNPTVVFQEETPAPSPLDDAVAQAMEQGQAELDEHGFDDPELDEHEFIEPELGEPDATEDYPKTEVMPAATVPGATQQNDYVVEADDDTEYYDEDFAEPHDGQYEEYYDDEYTESEYNEANYEPETGYEEHYLDDGYVSEYTDEYVEEYDDQDTVAEDPEDQNPPAVSTRAAATMIGEEEEPLEKMSIIAVIGMAIAGILVGAALFIGFQYLWASMDKKIVAALGLAVTIALVTIVRVMRTSRDGLSMALTGLVGLVMTFGPLIIVGW</sequence>
<feature type="compositionally biased region" description="Basic and acidic residues" evidence="1">
    <location>
        <begin position="47"/>
        <end position="58"/>
    </location>
</feature>
<feature type="compositionally biased region" description="Low complexity" evidence="1">
    <location>
        <begin position="139"/>
        <end position="157"/>
    </location>
</feature>
<keyword evidence="2" id="KW-0812">Transmembrane</keyword>
<feature type="region of interest" description="Disordered" evidence="1">
    <location>
        <begin position="13"/>
        <end position="194"/>
    </location>
</feature>
<feature type="compositionally biased region" description="Polar residues" evidence="1">
    <location>
        <begin position="120"/>
        <end position="131"/>
    </location>
</feature>
<accession>A0A0G3GYS2</accession>
<evidence type="ECO:0000256" key="1">
    <source>
        <dbReference type="SAM" id="MobiDB-lite"/>
    </source>
</evidence>
<gene>
    <name evidence="3" type="ORF">CMUST_01645</name>
</gene>
<feature type="compositionally biased region" description="Low complexity" evidence="1">
    <location>
        <begin position="173"/>
        <end position="183"/>
    </location>
</feature>
<organism evidence="3 4">
    <name type="scientific">Corynebacterium mustelae</name>
    <dbReference type="NCBI Taxonomy" id="571915"/>
    <lineage>
        <taxon>Bacteria</taxon>
        <taxon>Bacillati</taxon>
        <taxon>Actinomycetota</taxon>
        <taxon>Actinomycetes</taxon>
        <taxon>Mycobacteriales</taxon>
        <taxon>Corynebacteriaceae</taxon>
        <taxon>Corynebacterium</taxon>
    </lineage>
</organism>
<protein>
    <submittedName>
        <fullName evidence="3">Uncharacterized protein</fullName>
    </submittedName>
</protein>
<evidence type="ECO:0000313" key="3">
    <source>
        <dbReference type="EMBL" id="AKK04678.1"/>
    </source>
</evidence>